<dbReference type="AlphaFoldDB" id="A0A4Q0LWA6"/>
<dbReference type="Proteomes" id="UP000289808">
    <property type="component" value="Unassembled WGS sequence"/>
</dbReference>
<evidence type="ECO:0000313" key="1">
    <source>
        <dbReference type="EMBL" id="RXF59484.1"/>
    </source>
</evidence>
<name>A0A4Q0LWA6_9LACO</name>
<comment type="caution">
    <text evidence="1">The sequence shown here is derived from an EMBL/GenBank/DDBJ whole genome shotgun (WGS) entry which is preliminary data.</text>
</comment>
<organism evidence="1 2">
    <name type="scientific">Lactobacillus crispatus</name>
    <dbReference type="NCBI Taxonomy" id="47770"/>
    <lineage>
        <taxon>Bacteria</taxon>
        <taxon>Bacillati</taxon>
        <taxon>Bacillota</taxon>
        <taxon>Bacilli</taxon>
        <taxon>Lactobacillales</taxon>
        <taxon>Lactobacillaceae</taxon>
        <taxon>Lactobacillus</taxon>
    </lineage>
</organism>
<sequence length="138" mass="15647">MVKIKEIEVESTCLKVLDVDGTWVRQMGVPITINGFKFFFVPTGNPMNQKIDAYSLDSLKVFESFKIPHKVALHQCATEEGFIRTIIPFAIKIGENLSELEDSKWKSILKGERAAAIAECGARNEKEAKLLDDFEKRR</sequence>
<accession>A0A4Q0LWA6</accession>
<proteinExistence type="predicted"/>
<dbReference type="RefSeq" id="WP_128733951.1">
    <property type="nucleotide sequence ID" value="NZ_SCLX01000007.1"/>
</dbReference>
<reference evidence="1 2" key="1">
    <citation type="submission" date="2019-01" db="EMBL/GenBank/DDBJ databases">
        <title>The genome sequence of Lactobacillus crispatus L49.</title>
        <authorList>
            <person name="Zhong J."/>
            <person name="Zhang J."/>
        </authorList>
    </citation>
    <scope>NUCLEOTIDE SEQUENCE [LARGE SCALE GENOMIC DNA]</scope>
    <source>
        <strain evidence="1 2">L49</strain>
    </source>
</reference>
<dbReference type="EMBL" id="SCLX01000007">
    <property type="protein sequence ID" value="RXF59484.1"/>
    <property type="molecule type" value="Genomic_DNA"/>
</dbReference>
<evidence type="ECO:0000313" key="2">
    <source>
        <dbReference type="Proteomes" id="UP000289808"/>
    </source>
</evidence>
<protein>
    <submittedName>
        <fullName evidence="1">Uncharacterized protein</fullName>
    </submittedName>
</protein>
<gene>
    <name evidence="1" type="ORF">ERD32_01935</name>
</gene>